<dbReference type="InterPro" id="IPR027477">
    <property type="entry name" value="Succ_DH/fumarate_Rdtase_cat_sf"/>
</dbReference>
<dbReference type="AlphaFoldDB" id="A0A937L448"/>
<dbReference type="EMBL" id="JADHOK010000099">
    <property type="protein sequence ID" value="MBL6762284.1"/>
    <property type="molecule type" value="Genomic_DNA"/>
</dbReference>
<keyword evidence="7" id="KW-0274">FAD</keyword>
<dbReference type="EC" id="1.4.3.16" evidence="4"/>
<dbReference type="FunFam" id="3.90.700.10:FF:000002">
    <property type="entry name" value="L-aspartate oxidase"/>
    <property type="match status" value="1"/>
</dbReference>
<comment type="cofactor">
    <cofactor evidence="1">
        <name>FAD</name>
        <dbReference type="ChEBI" id="CHEBI:57692"/>
    </cofactor>
</comment>
<evidence type="ECO:0000313" key="12">
    <source>
        <dbReference type="Proteomes" id="UP000785783"/>
    </source>
</evidence>
<evidence type="ECO:0000256" key="5">
    <source>
        <dbReference type="ARBA" id="ARBA00022630"/>
    </source>
</evidence>
<dbReference type="InterPro" id="IPR036188">
    <property type="entry name" value="FAD/NAD-bd_sf"/>
</dbReference>
<comment type="pathway">
    <text evidence="2">Cofactor biosynthesis; NAD(+) biosynthesis; iminoaspartate from L-aspartate (oxidase route): step 1/1.</text>
</comment>
<evidence type="ECO:0000313" key="11">
    <source>
        <dbReference type="EMBL" id="MBL6762284.1"/>
    </source>
</evidence>
<accession>A0A937L448</accession>
<dbReference type="Pfam" id="PF00890">
    <property type="entry name" value="FAD_binding_2"/>
    <property type="match status" value="1"/>
</dbReference>
<dbReference type="Proteomes" id="UP000785783">
    <property type="component" value="Unassembled WGS sequence"/>
</dbReference>
<evidence type="ECO:0000256" key="6">
    <source>
        <dbReference type="ARBA" id="ARBA00022642"/>
    </source>
</evidence>
<dbReference type="PRINTS" id="PR00368">
    <property type="entry name" value="FADPNR"/>
</dbReference>
<reference evidence="11" key="1">
    <citation type="submission" date="2020-10" db="EMBL/GenBank/DDBJ databases">
        <title>Microbiome of the Black Sea water column analyzed by genome centric metagenomics.</title>
        <authorList>
            <person name="Cabello-Yeves P.J."/>
            <person name="Callieri C."/>
            <person name="Picazo A."/>
            <person name="Mehrshad M."/>
            <person name="Haro-Moreno J.M."/>
            <person name="Roda-Garcia J."/>
            <person name="Dzembekova N."/>
            <person name="Slabakova V."/>
            <person name="Slabakova N."/>
            <person name="Moncheva S."/>
            <person name="Rodriguez-Valera F."/>
        </authorList>
    </citation>
    <scope>NUCLEOTIDE SEQUENCE</scope>
    <source>
        <strain evidence="11">BS307-5m-G5</strain>
    </source>
</reference>
<evidence type="ECO:0000256" key="1">
    <source>
        <dbReference type="ARBA" id="ARBA00001974"/>
    </source>
</evidence>
<keyword evidence="8 11" id="KW-0560">Oxidoreductase</keyword>
<proteinExistence type="inferred from homology"/>
<dbReference type="PRINTS" id="PR00469">
    <property type="entry name" value="PNDRDTASEII"/>
</dbReference>
<comment type="similarity">
    <text evidence="3">Belongs to the FAD-dependent oxidoreductase 2 family. NadB subfamily.</text>
</comment>
<comment type="catalytic activity">
    <reaction evidence="9">
        <text>L-aspartate + O2 = iminosuccinate + H2O2</text>
        <dbReference type="Rhea" id="RHEA:25876"/>
        <dbReference type="ChEBI" id="CHEBI:15379"/>
        <dbReference type="ChEBI" id="CHEBI:16240"/>
        <dbReference type="ChEBI" id="CHEBI:29991"/>
        <dbReference type="ChEBI" id="CHEBI:77875"/>
        <dbReference type="EC" id="1.4.3.16"/>
    </reaction>
    <physiologicalReaction direction="left-to-right" evidence="9">
        <dbReference type="Rhea" id="RHEA:25877"/>
    </physiologicalReaction>
</comment>
<evidence type="ECO:0000256" key="3">
    <source>
        <dbReference type="ARBA" id="ARBA00008562"/>
    </source>
</evidence>
<dbReference type="Gene3D" id="3.50.50.60">
    <property type="entry name" value="FAD/NAD(P)-binding domain"/>
    <property type="match status" value="1"/>
</dbReference>
<evidence type="ECO:0000256" key="8">
    <source>
        <dbReference type="ARBA" id="ARBA00023002"/>
    </source>
</evidence>
<evidence type="ECO:0000259" key="10">
    <source>
        <dbReference type="Pfam" id="PF00890"/>
    </source>
</evidence>
<dbReference type="GO" id="GO:0034628">
    <property type="term" value="P:'de novo' NAD+ biosynthetic process from L-aspartate"/>
    <property type="evidence" value="ECO:0007669"/>
    <property type="project" value="TreeGrafter"/>
</dbReference>
<keyword evidence="5" id="KW-0285">Flavoprotein</keyword>
<protein>
    <recommendedName>
        <fullName evidence="4">L-aspartate oxidase</fullName>
        <ecNumber evidence="4">1.4.3.16</ecNumber>
    </recommendedName>
</protein>
<dbReference type="PANTHER" id="PTHR42716:SF2">
    <property type="entry name" value="L-ASPARTATE OXIDASE, CHLOROPLASTIC"/>
    <property type="match status" value="1"/>
</dbReference>
<comment type="caution">
    <text evidence="11">The sequence shown here is derived from an EMBL/GenBank/DDBJ whole genome shotgun (WGS) entry which is preliminary data.</text>
</comment>
<evidence type="ECO:0000256" key="7">
    <source>
        <dbReference type="ARBA" id="ARBA00022827"/>
    </source>
</evidence>
<dbReference type="PANTHER" id="PTHR42716">
    <property type="entry name" value="L-ASPARTATE OXIDASE"/>
    <property type="match status" value="1"/>
</dbReference>
<organism evidence="11 12">
    <name type="scientific">PS1 clade bacterium</name>
    <dbReference type="NCBI Taxonomy" id="2175152"/>
    <lineage>
        <taxon>Bacteria</taxon>
        <taxon>Pseudomonadati</taxon>
        <taxon>Pseudomonadota</taxon>
        <taxon>Alphaproteobacteria</taxon>
        <taxon>PS1 clade</taxon>
    </lineage>
</organism>
<feature type="non-terminal residue" evidence="11">
    <location>
        <position position="444"/>
    </location>
</feature>
<feature type="domain" description="FAD-dependent oxidoreductase 2 FAD-binding" evidence="10">
    <location>
        <begin position="13"/>
        <end position="391"/>
    </location>
</feature>
<dbReference type="InterPro" id="IPR005288">
    <property type="entry name" value="NadB"/>
</dbReference>
<dbReference type="NCBIfam" id="NF005701">
    <property type="entry name" value="PRK07512.1"/>
    <property type="match status" value="1"/>
</dbReference>
<evidence type="ECO:0000256" key="4">
    <source>
        <dbReference type="ARBA" id="ARBA00012173"/>
    </source>
</evidence>
<dbReference type="InterPro" id="IPR003953">
    <property type="entry name" value="FAD-dep_OxRdtase_2_FAD-bd"/>
</dbReference>
<sequence>MHPAPSNIVDAGDVLIIGAGLAGLFTALKLGPRPVTVMAAGKRTKGAASKWAQGGIAAALGPDDSPALHAQDTIDVGGGLVDETVAQFVAAEAAARIEDLETLGVAFDRDQTGALKLGREAAHSCNRIIGVTGDRSGRAIMRALIDRAEASPSLNFLEGYSAYELAVENGRVVGVFARPADNSPIMGPLFIRARAVIMATGGIGHLYAVTTNPRGANGEALAMAARAGAQIADAEFVQFHPTALTGPFTHGSDPAPLATEALRGEGAQLVNAHGHRFMPDIDERAELAPRDVVARAVFNQINETGGVGLDLRPNGIAENLATRFPTLAEQCRKVGIDPTATPLPIAPATHFHMGGIRTDHYGRTGLPGLWACGEVASTGLHGGNRLASNSLLEALVFGARIAEDVNNIMPLTAFSRPAQPATQPGENSAMLAPAVNRLRQLMTR</sequence>
<name>A0A937L448_9PROT</name>
<evidence type="ECO:0000256" key="2">
    <source>
        <dbReference type="ARBA" id="ARBA00004950"/>
    </source>
</evidence>
<dbReference type="SUPFAM" id="SSF51905">
    <property type="entry name" value="FAD/NAD(P)-binding domain"/>
    <property type="match status" value="1"/>
</dbReference>
<dbReference type="SUPFAM" id="SSF56425">
    <property type="entry name" value="Succinate dehydrogenase/fumarate reductase flavoprotein, catalytic domain"/>
    <property type="match status" value="1"/>
</dbReference>
<gene>
    <name evidence="11" type="ORF">ISQ19_06270</name>
</gene>
<dbReference type="Gene3D" id="3.90.700.10">
    <property type="entry name" value="Succinate dehydrogenase/fumarate reductase flavoprotein, catalytic domain"/>
    <property type="match status" value="1"/>
</dbReference>
<dbReference type="GO" id="GO:0008734">
    <property type="term" value="F:L-aspartate oxidase activity"/>
    <property type="evidence" value="ECO:0007669"/>
    <property type="project" value="UniProtKB-EC"/>
</dbReference>
<evidence type="ECO:0000256" key="9">
    <source>
        <dbReference type="ARBA" id="ARBA00048305"/>
    </source>
</evidence>
<keyword evidence="6" id="KW-0662">Pyridine nucleotide biosynthesis</keyword>